<dbReference type="PROSITE" id="PS00886">
    <property type="entry name" value="ILVD_EDD_1"/>
    <property type="match status" value="1"/>
</dbReference>
<dbReference type="NCBIfam" id="TIGR00110">
    <property type="entry name" value="ilvD"/>
    <property type="match status" value="1"/>
</dbReference>
<evidence type="ECO:0000256" key="1">
    <source>
        <dbReference type="ARBA" id="ARBA00001946"/>
    </source>
</evidence>
<accession>A0A1H0WVB9</accession>
<dbReference type="GO" id="GO:0009097">
    <property type="term" value="P:isoleucine biosynthetic process"/>
    <property type="evidence" value="ECO:0007669"/>
    <property type="project" value="UniProtKB-UniRule"/>
</dbReference>
<dbReference type="RefSeq" id="WP_090104236.1">
    <property type="nucleotide sequence ID" value="NZ_FNIX01000024.1"/>
</dbReference>
<keyword evidence="9 15" id="KW-0456">Lyase</keyword>
<dbReference type="HAMAP" id="MF_00012">
    <property type="entry name" value="IlvD"/>
    <property type="match status" value="1"/>
</dbReference>
<keyword evidence="7 15" id="KW-0408">Iron</keyword>
<reference evidence="19" key="1">
    <citation type="submission" date="2016-10" db="EMBL/GenBank/DDBJ databases">
        <authorList>
            <person name="Varghese N."/>
            <person name="Submissions S."/>
        </authorList>
    </citation>
    <scope>NUCLEOTIDE SEQUENCE [LARGE SCALE GENOMIC DNA]</scope>
    <source>
        <strain evidence="19">CGMCC 4.6609</strain>
    </source>
</reference>
<evidence type="ECO:0000259" key="16">
    <source>
        <dbReference type="Pfam" id="PF00920"/>
    </source>
</evidence>
<dbReference type="GO" id="GO:0004160">
    <property type="term" value="F:dihydroxy-acid dehydratase activity"/>
    <property type="evidence" value="ECO:0007669"/>
    <property type="project" value="UniProtKB-UniRule"/>
</dbReference>
<keyword evidence="4 15" id="KW-0001">2Fe-2S</keyword>
<comment type="subunit">
    <text evidence="15">Homodimer.</text>
</comment>
<feature type="domain" description="Dihydroxy-acid/6-phosphogluconate dehydratase C-terminal" evidence="17">
    <location>
        <begin position="374"/>
        <end position="559"/>
    </location>
</feature>
<dbReference type="Gene3D" id="3.50.30.80">
    <property type="entry name" value="IlvD/EDD C-terminal domain-like"/>
    <property type="match status" value="1"/>
</dbReference>
<dbReference type="NCBIfam" id="NF002068">
    <property type="entry name" value="PRK00911.1"/>
    <property type="match status" value="1"/>
</dbReference>
<dbReference type="InterPro" id="IPR042096">
    <property type="entry name" value="Dihydro-acid_dehy_C"/>
</dbReference>
<name>A0A1H0WVB9_9PSEU</name>
<evidence type="ECO:0000256" key="11">
    <source>
        <dbReference type="ARBA" id="ARBA00029304"/>
    </source>
</evidence>
<dbReference type="UniPathway" id="UPA00047">
    <property type="reaction ID" value="UER00057"/>
</dbReference>
<organism evidence="18 19">
    <name type="scientific">Lentzea jiangxiensis</name>
    <dbReference type="NCBI Taxonomy" id="641025"/>
    <lineage>
        <taxon>Bacteria</taxon>
        <taxon>Bacillati</taxon>
        <taxon>Actinomycetota</taxon>
        <taxon>Actinomycetes</taxon>
        <taxon>Pseudonocardiales</taxon>
        <taxon>Pseudonocardiaceae</taxon>
        <taxon>Lentzea</taxon>
    </lineage>
</organism>
<comment type="caution">
    <text evidence="15">Lacks conserved residue(s) required for the propagation of feature annotation.</text>
</comment>
<dbReference type="InterPro" id="IPR037237">
    <property type="entry name" value="IlvD/EDD_N"/>
</dbReference>
<dbReference type="InterPro" id="IPR050165">
    <property type="entry name" value="DHAD_IlvD/Edd"/>
</dbReference>
<dbReference type="GO" id="GO:0000287">
    <property type="term" value="F:magnesium ion binding"/>
    <property type="evidence" value="ECO:0007669"/>
    <property type="project" value="UniProtKB-UniRule"/>
</dbReference>
<keyword evidence="8 15" id="KW-0411">Iron-sulfur</keyword>
<dbReference type="OrthoDB" id="9807077at2"/>
<dbReference type="FunFam" id="3.50.30.80:FF:000001">
    <property type="entry name" value="Dihydroxy-acid dehydratase"/>
    <property type="match status" value="1"/>
</dbReference>
<dbReference type="InterPro" id="IPR004404">
    <property type="entry name" value="DihydroxyA_deHydtase"/>
</dbReference>
<protein>
    <recommendedName>
        <fullName evidence="14 15">Dihydroxy-acid dehydratase</fullName>
        <shortName evidence="15">DAD</shortName>
        <ecNumber evidence="14 15">4.2.1.9</ecNumber>
    </recommendedName>
</protein>
<evidence type="ECO:0000259" key="17">
    <source>
        <dbReference type="Pfam" id="PF24877"/>
    </source>
</evidence>
<dbReference type="PROSITE" id="PS00887">
    <property type="entry name" value="ILVD_EDD_2"/>
    <property type="match status" value="1"/>
</dbReference>
<dbReference type="InterPro" id="IPR020558">
    <property type="entry name" value="DiOHA_6PGluconate_deHydtase_CS"/>
</dbReference>
<dbReference type="SUPFAM" id="SSF143975">
    <property type="entry name" value="IlvD/EDD N-terminal domain-like"/>
    <property type="match status" value="1"/>
</dbReference>
<proteinExistence type="inferred from homology"/>
<evidence type="ECO:0000256" key="8">
    <source>
        <dbReference type="ARBA" id="ARBA00023014"/>
    </source>
</evidence>
<sequence>MTETPDVKPRSRDVTDGLERTAARGMLRAVGMGDEDWEKPQVGVASSWNEITPCNLSLDRLAKASKDGVHAAGGYPLEFGTISVSDGISMGHEGMHFSLVSREVIADSVETVMQAERLDGSVLLAGCDKSLPGMLMAAARLDLASVFLYAGSILPGRVTLSDGTEKEVTIIDAFEAVGACARGLMSREDVDRIERAICPGEGACGGMYTANTMASAAEALGMSLPGSAAPPATDRRRDGFARRSGQAVVEMLRRGITARQIMTREAFENAIAVVMAFGGSTNAVLHLLAIAHEAGVELGLDDFSRIGANVPHLADVKPFGRHVMTDVDRIGGVPVVMKALLDAGLLHGDCLTVTGRTVAENLADIAPPDPDGLVLRALDKPIHRTGGITILKGSLAPEGAVVKSAGFDSDVFTGTARVFDRERAAMDALEDGTITAGDVVVIRYEGPKGGPGMREMLAITAAIKGAGLGKDVLLLTDGRFSGGTTGLCVGHVAPEAVDGGPIAFVQDGDRITLNVAEGTLDVEADLDSRRDGWAPLPPRYERGVLAKYAKLVGSASRGAVCD</sequence>
<dbReference type="SUPFAM" id="SSF52016">
    <property type="entry name" value="LeuD/IlvD-like"/>
    <property type="match status" value="1"/>
</dbReference>
<evidence type="ECO:0000313" key="18">
    <source>
        <dbReference type="EMBL" id="SDP94668.1"/>
    </source>
</evidence>
<evidence type="ECO:0000256" key="13">
    <source>
        <dbReference type="ARBA" id="ARBA00029437"/>
    </source>
</evidence>
<keyword evidence="3 15" id="KW-0028">Amino-acid biosynthesis</keyword>
<feature type="binding site" description="via carbamate group" evidence="15">
    <location>
        <position position="129"/>
    </location>
    <ligand>
        <name>Mg(2+)</name>
        <dbReference type="ChEBI" id="CHEBI:18420"/>
    </ligand>
</feature>
<dbReference type="UniPathway" id="UPA00049">
    <property type="reaction ID" value="UER00061"/>
</dbReference>
<comment type="pathway">
    <text evidence="13 15">Amino-acid biosynthesis; L-isoleucine biosynthesis; L-isoleucine from 2-oxobutanoate: step 3/4.</text>
</comment>
<dbReference type="STRING" id="641025.SAMN05421507_12421"/>
<feature type="binding site" evidence="15">
    <location>
        <position position="128"/>
    </location>
    <ligand>
        <name>Mg(2+)</name>
        <dbReference type="ChEBI" id="CHEBI:18420"/>
    </ligand>
</feature>
<evidence type="ECO:0000256" key="9">
    <source>
        <dbReference type="ARBA" id="ARBA00023239"/>
    </source>
</evidence>
<comment type="similarity">
    <text evidence="2 15">Belongs to the IlvD/Edd family.</text>
</comment>
<evidence type="ECO:0000256" key="2">
    <source>
        <dbReference type="ARBA" id="ARBA00006486"/>
    </source>
</evidence>
<dbReference type="AlphaFoldDB" id="A0A1H0WVB9"/>
<evidence type="ECO:0000256" key="3">
    <source>
        <dbReference type="ARBA" id="ARBA00022605"/>
    </source>
</evidence>
<comment type="cofactor">
    <cofactor evidence="15">
        <name>[2Fe-2S] cluster</name>
        <dbReference type="ChEBI" id="CHEBI:190135"/>
    </cofactor>
    <text evidence="15">Binds 1 [2Fe-2S] cluster per subunit. This cluster acts as a Lewis acid cofactor.</text>
</comment>
<evidence type="ECO:0000256" key="4">
    <source>
        <dbReference type="ARBA" id="ARBA00022714"/>
    </source>
</evidence>
<dbReference type="InterPro" id="IPR000581">
    <property type="entry name" value="ILV_EDD_N"/>
</dbReference>
<evidence type="ECO:0000256" key="12">
    <source>
        <dbReference type="ARBA" id="ARBA00029436"/>
    </source>
</evidence>
<keyword evidence="10 15" id="KW-0100">Branched-chain amino acid biosynthesis</keyword>
<comment type="pathway">
    <text evidence="12 15">Amino-acid biosynthesis; L-valine biosynthesis; L-valine from pyruvate: step 3/4.</text>
</comment>
<evidence type="ECO:0000256" key="5">
    <source>
        <dbReference type="ARBA" id="ARBA00022723"/>
    </source>
</evidence>
<dbReference type="EC" id="4.2.1.9" evidence="14 15"/>
<dbReference type="InterPro" id="IPR056740">
    <property type="entry name" value="ILV_EDD_C"/>
</dbReference>
<evidence type="ECO:0000313" key="19">
    <source>
        <dbReference type="Proteomes" id="UP000199691"/>
    </source>
</evidence>
<feature type="modified residue" description="N6-carboxylysine" evidence="15">
    <location>
        <position position="129"/>
    </location>
</feature>
<dbReference type="Proteomes" id="UP000199691">
    <property type="component" value="Unassembled WGS sequence"/>
</dbReference>
<evidence type="ECO:0000256" key="7">
    <source>
        <dbReference type="ARBA" id="ARBA00023004"/>
    </source>
</evidence>
<keyword evidence="6 15" id="KW-0460">Magnesium</keyword>
<feature type="binding site" evidence="15">
    <location>
        <position position="455"/>
    </location>
    <ligand>
        <name>Mg(2+)</name>
        <dbReference type="ChEBI" id="CHEBI:18420"/>
    </ligand>
</feature>
<comment type="cofactor">
    <cofactor evidence="1 15">
        <name>Mg(2+)</name>
        <dbReference type="ChEBI" id="CHEBI:18420"/>
    </cofactor>
</comment>
<feature type="domain" description="Dihydroxy-acid/6-phosphogluconate dehydratase N-terminal" evidence="16">
    <location>
        <begin position="39"/>
        <end position="361"/>
    </location>
</feature>
<dbReference type="PANTHER" id="PTHR21000">
    <property type="entry name" value="DIHYDROXY-ACID DEHYDRATASE DAD"/>
    <property type="match status" value="1"/>
</dbReference>
<evidence type="ECO:0000256" key="6">
    <source>
        <dbReference type="ARBA" id="ARBA00022842"/>
    </source>
</evidence>
<comment type="catalytic activity">
    <reaction evidence="15">
        <text>(2R,3R)-2,3-dihydroxy-3-methylpentanoate = (S)-3-methyl-2-oxopentanoate + H2O</text>
        <dbReference type="Rhea" id="RHEA:27694"/>
        <dbReference type="ChEBI" id="CHEBI:15377"/>
        <dbReference type="ChEBI" id="CHEBI:35146"/>
        <dbReference type="ChEBI" id="CHEBI:49258"/>
        <dbReference type="EC" id="4.2.1.9"/>
    </reaction>
</comment>
<comment type="catalytic activity">
    <reaction evidence="11">
        <text>(2R)-2,3-dihydroxy-3-methylbutanoate = 3-methyl-2-oxobutanoate + H2O</text>
        <dbReference type="Rhea" id="RHEA:24809"/>
        <dbReference type="ChEBI" id="CHEBI:11851"/>
        <dbReference type="ChEBI" id="CHEBI:15377"/>
        <dbReference type="ChEBI" id="CHEBI:49072"/>
        <dbReference type="EC" id="4.2.1.9"/>
    </reaction>
    <physiologicalReaction direction="left-to-right" evidence="11">
        <dbReference type="Rhea" id="RHEA:24810"/>
    </physiologicalReaction>
</comment>
<dbReference type="GO" id="GO:0009099">
    <property type="term" value="P:L-valine biosynthetic process"/>
    <property type="evidence" value="ECO:0007669"/>
    <property type="project" value="UniProtKB-UniRule"/>
</dbReference>
<comment type="function">
    <text evidence="15">Functions in the biosynthesis of branched-chain amino acids. Catalyzes the dehydration of (2R,3R)-2,3-dihydroxy-3-methylpentanoate (2,3-dihydroxy-3-methylvalerate) into 2-oxo-3-methylpentanoate (2-oxo-3-methylvalerate) and of (2R)-2,3-dihydroxy-3-methylbutanoate (2,3-dihydroxyisovalerate) into 2-oxo-3-methylbutanoate (2-oxoisovalerate), the penultimate precursor to L-isoleucine and L-valine, respectively.</text>
</comment>
<evidence type="ECO:0000256" key="14">
    <source>
        <dbReference type="ARBA" id="ARBA00029490"/>
    </source>
</evidence>
<feature type="active site" description="Proton acceptor" evidence="15">
    <location>
        <position position="481"/>
    </location>
</feature>
<dbReference type="Pfam" id="PF00920">
    <property type="entry name" value="ILVD_EDD_N"/>
    <property type="match status" value="1"/>
</dbReference>
<evidence type="ECO:0000256" key="15">
    <source>
        <dbReference type="HAMAP-Rule" id="MF_00012"/>
    </source>
</evidence>
<dbReference type="GO" id="GO:0051537">
    <property type="term" value="F:2 iron, 2 sulfur cluster binding"/>
    <property type="evidence" value="ECO:0007669"/>
    <property type="project" value="UniProtKB-UniRule"/>
</dbReference>
<feature type="binding site" evidence="15">
    <location>
        <position position="86"/>
    </location>
    <ligand>
        <name>Mg(2+)</name>
        <dbReference type="ChEBI" id="CHEBI:18420"/>
    </ligand>
</feature>
<gene>
    <name evidence="15" type="primary">ilvD</name>
    <name evidence="18" type="ORF">SAMN05421507_12421</name>
</gene>
<dbReference type="Pfam" id="PF24877">
    <property type="entry name" value="ILV_EDD_C"/>
    <property type="match status" value="1"/>
</dbReference>
<feature type="binding site" evidence="15">
    <location>
        <position position="54"/>
    </location>
    <ligand>
        <name>[2Fe-2S] cluster</name>
        <dbReference type="ChEBI" id="CHEBI:190135"/>
    </ligand>
</feature>
<dbReference type="EMBL" id="FNIX01000024">
    <property type="protein sequence ID" value="SDP94668.1"/>
    <property type="molecule type" value="Genomic_DNA"/>
</dbReference>
<dbReference type="PANTHER" id="PTHR21000:SF5">
    <property type="entry name" value="DIHYDROXY-ACID DEHYDRATASE, MITOCHONDRIAL"/>
    <property type="match status" value="1"/>
</dbReference>
<keyword evidence="5 15" id="KW-0479">Metal-binding</keyword>
<evidence type="ECO:0000256" key="10">
    <source>
        <dbReference type="ARBA" id="ARBA00023304"/>
    </source>
</evidence>
<keyword evidence="19" id="KW-1185">Reference proteome</keyword>